<accession>A0A3B0YLX7</accession>
<dbReference type="EMBL" id="UOFM01000434">
    <property type="protein sequence ID" value="VAW81915.1"/>
    <property type="molecule type" value="Genomic_DNA"/>
</dbReference>
<keyword evidence="1" id="KW-0812">Transmembrane</keyword>
<dbReference type="PANTHER" id="PTHR30188">
    <property type="entry name" value="ABC TRANSPORTER PERMEASE PROTEIN-RELATED"/>
    <property type="match status" value="1"/>
</dbReference>
<keyword evidence="1" id="KW-1133">Transmembrane helix</keyword>
<dbReference type="AlphaFoldDB" id="A0A3B0YLX7"/>
<reference evidence="2" key="1">
    <citation type="submission" date="2018-06" db="EMBL/GenBank/DDBJ databases">
        <authorList>
            <person name="Zhirakovskaya E."/>
        </authorList>
    </citation>
    <scope>NUCLEOTIDE SEQUENCE</scope>
</reference>
<organism evidence="2">
    <name type="scientific">hydrothermal vent metagenome</name>
    <dbReference type="NCBI Taxonomy" id="652676"/>
    <lineage>
        <taxon>unclassified sequences</taxon>
        <taxon>metagenomes</taxon>
        <taxon>ecological metagenomes</taxon>
    </lineage>
</organism>
<dbReference type="PANTHER" id="PTHR30188:SF3">
    <property type="entry name" value="ABC TRANSPORTER PERMEASE"/>
    <property type="match status" value="1"/>
</dbReference>
<evidence type="ECO:0000256" key="1">
    <source>
        <dbReference type="SAM" id="Phobius"/>
    </source>
</evidence>
<feature type="transmembrane region" description="Helical" evidence="1">
    <location>
        <begin position="227"/>
        <end position="250"/>
    </location>
</feature>
<dbReference type="GO" id="GO:0043190">
    <property type="term" value="C:ATP-binding cassette (ABC) transporter complex"/>
    <property type="evidence" value="ECO:0007669"/>
    <property type="project" value="InterPro"/>
</dbReference>
<protein>
    <submittedName>
        <fullName evidence="2">ABC transporter, permease protein (Cluster 9, phospholipid)</fullName>
    </submittedName>
</protein>
<gene>
    <name evidence="2" type="ORF">MNBD_GAMMA14-2597</name>
</gene>
<proteinExistence type="predicted"/>
<sequence length="290" mass="30696">SEEARSLLELVHNTAITPESVPQPYHPGVLEELGCKSLESARNSLGLLAFIGEMMSDWLGQLIQPGRIRWREIFHELGEAGYKAIGIVGLLSFLLGVVIAYQGGVQLRQYAASLFVADLVGLSMVRELAPLITAIIVAGRSGSAYTAQIGTMKITEEVDALRSMGVPPMDLLVLPKVLALIIALPLLTVYADIMGVLGGMVMASVQLDVGFSTYIDRLSTAVSVQSYLVGVGKAPVFAAVIATLGCYQGFQVAGSAESVGRRTTLSVVHSIIAVIVIDAAFSVALSYFGI</sequence>
<dbReference type="Pfam" id="PF02405">
    <property type="entry name" value="MlaE"/>
    <property type="match status" value="1"/>
</dbReference>
<dbReference type="NCBIfam" id="TIGR00056">
    <property type="entry name" value="MlaE family lipid ABC transporter permease subunit"/>
    <property type="match status" value="1"/>
</dbReference>
<keyword evidence="1" id="KW-0472">Membrane</keyword>
<feature type="non-terminal residue" evidence="2">
    <location>
        <position position="1"/>
    </location>
</feature>
<feature type="transmembrane region" description="Helical" evidence="1">
    <location>
        <begin position="80"/>
        <end position="101"/>
    </location>
</feature>
<dbReference type="InterPro" id="IPR030802">
    <property type="entry name" value="Permease_MalE"/>
</dbReference>
<name>A0A3B0YLX7_9ZZZZ</name>
<dbReference type="InterPro" id="IPR003453">
    <property type="entry name" value="ABC_MlaE_roteobac"/>
</dbReference>
<evidence type="ECO:0000313" key="2">
    <source>
        <dbReference type="EMBL" id="VAW81915.1"/>
    </source>
</evidence>
<dbReference type="GO" id="GO:0005548">
    <property type="term" value="F:phospholipid transporter activity"/>
    <property type="evidence" value="ECO:0007669"/>
    <property type="project" value="TreeGrafter"/>
</dbReference>
<feature type="transmembrane region" description="Helical" evidence="1">
    <location>
        <begin position="270"/>
        <end position="288"/>
    </location>
</feature>